<keyword evidence="5" id="KW-0411">Iron-sulfur</keyword>
<keyword evidence="3" id="KW-0479">Metal-binding</keyword>
<dbReference type="CDD" id="cd00207">
    <property type="entry name" value="fer2"/>
    <property type="match status" value="1"/>
</dbReference>
<keyword evidence="9" id="KW-1185">Reference proteome</keyword>
<dbReference type="PANTHER" id="PTHR23426">
    <property type="entry name" value="FERREDOXIN/ADRENODOXIN"/>
    <property type="match status" value="1"/>
</dbReference>
<dbReference type="RefSeq" id="WP_113932371.1">
    <property type="nucleotide sequence ID" value="NZ_JALCYK010000002.1"/>
</dbReference>
<dbReference type="InterPro" id="IPR012675">
    <property type="entry name" value="Beta-grasp_dom_sf"/>
</dbReference>
<evidence type="ECO:0000256" key="4">
    <source>
        <dbReference type="ARBA" id="ARBA00023004"/>
    </source>
</evidence>
<dbReference type="Pfam" id="PF00111">
    <property type="entry name" value="Fer2"/>
    <property type="match status" value="1"/>
</dbReference>
<keyword evidence="4" id="KW-0408">Iron</keyword>
<proteinExistence type="inferred from homology"/>
<accession>A0A366HJI5</accession>
<comment type="caution">
    <text evidence="8">The sequence shown here is derived from an EMBL/GenBank/DDBJ whole genome shotgun (WGS) entry which is preliminary data.</text>
</comment>
<reference evidence="8 9" key="1">
    <citation type="submission" date="2018-06" db="EMBL/GenBank/DDBJ databases">
        <title>Genomic Encyclopedia of Type Strains, Phase IV (KMG-IV): sequencing the most valuable type-strain genomes for metagenomic binning, comparative biology and taxonomic classification.</title>
        <authorList>
            <person name="Goeker M."/>
        </authorList>
    </citation>
    <scope>NUCLEOTIDE SEQUENCE [LARGE SCALE GENOMIC DNA]</scope>
    <source>
        <strain evidence="8 9">DSM 25520</strain>
    </source>
</reference>
<dbReference type="GO" id="GO:0005829">
    <property type="term" value="C:cytosol"/>
    <property type="evidence" value="ECO:0007669"/>
    <property type="project" value="TreeGrafter"/>
</dbReference>
<dbReference type="PROSITE" id="PS51085">
    <property type="entry name" value="2FE2S_FER_2"/>
    <property type="match status" value="1"/>
</dbReference>
<evidence type="ECO:0000256" key="2">
    <source>
        <dbReference type="ARBA" id="ARBA00022714"/>
    </source>
</evidence>
<protein>
    <submittedName>
        <fullName evidence="8">2Fe-2S ferredoxin</fullName>
    </submittedName>
</protein>
<dbReference type="SUPFAM" id="SSF54292">
    <property type="entry name" value="2Fe-2S ferredoxin-like"/>
    <property type="match status" value="1"/>
</dbReference>
<dbReference type="InterPro" id="IPR036010">
    <property type="entry name" value="2Fe-2S_ferredoxin-like_sf"/>
</dbReference>
<dbReference type="PRINTS" id="PR00355">
    <property type="entry name" value="ADRENODOXIN"/>
</dbReference>
<evidence type="ECO:0000256" key="5">
    <source>
        <dbReference type="ARBA" id="ARBA00023014"/>
    </source>
</evidence>
<evidence type="ECO:0000259" key="7">
    <source>
        <dbReference type="PROSITE" id="PS51085"/>
    </source>
</evidence>
<dbReference type="AlphaFoldDB" id="A0A366HJI5"/>
<gene>
    <name evidence="8" type="ORF">DFR37_102563</name>
</gene>
<keyword evidence="2" id="KW-0001">2Fe-2S</keyword>
<name>A0A366HJI5_9BURK</name>
<dbReference type="PANTHER" id="PTHR23426:SF65">
    <property type="entry name" value="FERREDOXIN-2, MITOCHONDRIAL"/>
    <property type="match status" value="1"/>
</dbReference>
<feature type="domain" description="2Fe-2S ferredoxin-type" evidence="7">
    <location>
        <begin position="12"/>
        <end position="116"/>
    </location>
</feature>
<dbReference type="PROSITE" id="PS00814">
    <property type="entry name" value="ADX"/>
    <property type="match status" value="1"/>
</dbReference>
<organism evidence="8 9">
    <name type="scientific">Eoetvoesiella caeni</name>
    <dbReference type="NCBI Taxonomy" id="645616"/>
    <lineage>
        <taxon>Bacteria</taxon>
        <taxon>Pseudomonadati</taxon>
        <taxon>Pseudomonadota</taxon>
        <taxon>Betaproteobacteria</taxon>
        <taxon>Burkholderiales</taxon>
        <taxon>Alcaligenaceae</taxon>
        <taxon>Eoetvoesiella</taxon>
    </lineage>
</organism>
<dbReference type="GO" id="GO:0140647">
    <property type="term" value="P:P450-containing electron transport chain"/>
    <property type="evidence" value="ECO:0007669"/>
    <property type="project" value="InterPro"/>
</dbReference>
<comment type="similarity">
    <text evidence="1">Belongs to the adrenodoxin/putidaredoxin family.</text>
</comment>
<evidence type="ECO:0000256" key="1">
    <source>
        <dbReference type="ARBA" id="ARBA00010914"/>
    </source>
</evidence>
<dbReference type="InterPro" id="IPR001041">
    <property type="entry name" value="2Fe-2S_ferredoxin-type"/>
</dbReference>
<dbReference type="InterPro" id="IPR001055">
    <property type="entry name" value="Adrenodoxin-like"/>
</dbReference>
<dbReference type="EMBL" id="QNRQ01000002">
    <property type="protein sequence ID" value="RBP42177.1"/>
    <property type="molecule type" value="Genomic_DNA"/>
</dbReference>
<dbReference type="GO" id="GO:0046872">
    <property type="term" value="F:metal ion binding"/>
    <property type="evidence" value="ECO:0007669"/>
    <property type="project" value="UniProtKB-KW"/>
</dbReference>
<evidence type="ECO:0000313" key="9">
    <source>
        <dbReference type="Proteomes" id="UP000253628"/>
    </source>
</evidence>
<evidence type="ECO:0000313" key="8">
    <source>
        <dbReference type="EMBL" id="RBP42177.1"/>
    </source>
</evidence>
<comment type="cofactor">
    <cofactor evidence="6">
        <name>[2Fe-2S] cluster</name>
        <dbReference type="ChEBI" id="CHEBI:190135"/>
    </cofactor>
</comment>
<dbReference type="Proteomes" id="UP000253628">
    <property type="component" value="Unassembled WGS sequence"/>
</dbReference>
<evidence type="ECO:0000256" key="6">
    <source>
        <dbReference type="ARBA" id="ARBA00034078"/>
    </source>
</evidence>
<sequence>MIGKGQKDSEVVTVKYVDHQGTVTELEVAEGTSVMQAAVNNGLAGIVGECGGAAMCATCHVYVDEADMDKFPAISAPEQEMLDCTSSPLRPSSRLGCQLKLKDEHGAVTVYLPETQQ</sequence>
<dbReference type="Gene3D" id="3.10.20.30">
    <property type="match status" value="1"/>
</dbReference>
<dbReference type="OrthoDB" id="9799640at2"/>
<evidence type="ECO:0000256" key="3">
    <source>
        <dbReference type="ARBA" id="ARBA00022723"/>
    </source>
</evidence>
<dbReference type="InterPro" id="IPR018298">
    <property type="entry name" value="Adrenodoxin_Fe-S_BS"/>
</dbReference>
<dbReference type="GO" id="GO:0009055">
    <property type="term" value="F:electron transfer activity"/>
    <property type="evidence" value="ECO:0007669"/>
    <property type="project" value="TreeGrafter"/>
</dbReference>
<dbReference type="GO" id="GO:0051537">
    <property type="term" value="F:2 iron, 2 sulfur cluster binding"/>
    <property type="evidence" value="ECO:0007669"/>
    <property type="project" value="UniProtKB-KW"/>
</dbReference>